<feature type="domain" description="PucR C-terminal helix-turn-helix" evidence="3">
    <location>
        <begin position="346"/>
        <end position="403"/>
    </location>
</feature>
<protein>
    <submittedName>
        <fullName evidence="5">PucR family transcriptional regulator</fullName>
    </submittedName>
</protein>
<dbReference type="OrthoDB" id="9792148at2"/>
<dbReference type="PANTHER" id="PTHR33744:SF1">
    <property type="entry name" value="DNA-BINDING TRANSCRIPTIONAL ACTIVATOR ADER"/>
    <property type="match status" value="1"/>
</dbReference>
<dbReference type="eggNOG" id="COG2508">
    <property type="taxonomic scope" value="Bacteria"/>
</dbReference>
<dbReference type="InterPro" id="IPR025736">
    <property type="entry name" value="PucR_C-HTH_dom"/>
</dbReference>
<keyword evidence="6" id="KW-1185">Reference proteome</keyword>
<dbReference type="Pfam" id="PF01590">
    <property type="entry name" value="GAF"/>
    <property type="match status" value="1"/>
</dbReference>
<dbReference type="Gene3D" id="1.10.10.2840">
    <property type="entry name" value="PucR C-terminal helix-turn-helix domain"/>
    <property type="match status" value="1"/>
</dbReference>
<proteinExistence type="inferred from homology"/>
<comment type="caution">
    <text evidence="5">The sequence shown here is derived from an EMBL/GenBank/DDBJ whole genome shotgun (WGS) entry which is preliminary data.</text>
</comment>
<feature type="domain" description="GAF" evidence="2">
    <location>
        <begin position="72"/>
        <end position="138"/>
    </location>
</feature>
<dbReference type="InterPro" id="IPR041522">
    <property type="entry name" value="CdaR_GGDEF"/>
</dbReference>
<evidence type="ECO:0000313" key="6">
    <source>
        <dbReference type="Proteomes" id="UP000028091"/>
    </source>
</evidence>
<sequence>MTKKTDPFKYSLDRLEDVADQISDVLNCPITIEDTHHRLLAYSTHNDFTDPARTSTIISRRVPEKVINRLWKDGIIPTLLKTDEPLRVPQIAEVGLSSRVAISIWKDKEVLGFIWAIESTQPFSEEEMDLLKMAANAVKNKLLNLQIRKTKTEVRNQELFWKMLTGHIHEKDEMLDLFLRLGMRCPDTYAIIIFRLRDELTEETEKKLSYLLETTQQVQVLLTTVDFHEFIILVSPKTEHPLQDIKQFTSGMLKQLSDRYHIHHVQAAIGGIYDHISQIQPSYKEALAVLKTKERFPVETERLNSFSELGIYQYLDVLAEKRKGSSYSSYSLSKLEDYDLRHHSNLVETLERFIDCDSNANIAAKQLNIHINTLNYRLKRITDIAEIDLKNMNEKMTIYLDMKLKNVRL</sequence>
<evidence type="ECO:0000313" key="5">
    <source>
        <dbReference type="EMBL" id="KEP28257.1"/>
    </source>
</evidence>
<dbReference type="RefSeq" id="WP_034317105.1">
    <property type="nucleotide sequence ID" value="NZ_JAVIKA010000004.1"/>
</dbReference>
<dbReference type="AlphaFoldDB" id="A0A081LG81"/>
<evidence type="ECO:0000256" key="1">
    <source>
        <dbReference type="ARBA" id="ARBA00006754"/>
    </source>
</evidence>
<dbReference type="InterPro" id="IPR051448">
    <property type="entry name" value="CdaR-like_regulators"/>
</dbReference>
<reference evidence="5 6" key="1">
    <citation type="submission" date="2012-09" db="EMBL/GenBank/DDBJ databases">
        <title>Genome Sequence of Bacillus sp. DW5-4.</title>
        <authorList>
            <person name="Lai Q."/>
            <person name="Liu Y."/>
            <person name="Shao Z."/>
        </authorList>
    </citation>
    <scope>NUCLEOTIDE SEQUENCE [LARGE SCALE GENOMIC DNA]</scope>
    <source>
        <strain evidence="5 6">DW5-4</strain>
    </source>
</reference>
<organism evidence="5 6">
    <name type="scientific">Bacillus zhangzhouensis</name>
    <dbReference type="NCBI Taxonomy" id="1178540"/>
    <lineage>
        <taxon>Bacteria</taxon>
        <taxon>Bacillati</taxon>
        <taxon>Bacillota</taxon>
        <taxon>Bacilli</taxon>
        <taxon>Bacillales</taxon>
        <taxon>Bacillaceae</taxon>
        <taxon>Bacillus</taxon>
    </lineage>
</organism>
<dbReference type="InterPro" id="IPR003018">
    <property type="entry name" value="GAF"/>
</dbReference>
<feature type="domain" description="CdaR GGDEF-like" evidence="4">
    <location>
        <begin position="170"/>
        <end position="291"/>
    </location>
</feature>
<dbReference type="Gene3D" id="3.30.450.40">
    <property type="match status" value="1"/>
</dbReference>
<comment type="similarity">
    <text evidence="1">Belongs to the CdaR family.</text>
</comment>
<dbReference type="InterPro" id="IPR029016">
    <property type="entry name" value="GAF-like_dom_sf"/>
</dbReference>
<dbReference type="Pfam" id="PF13556">
    <property type="entry name" value="HTH_30"/>
    <property type="match status" value="1"/>
</dbReference>
<evidence type="ECO:0000259" key="4">
    <source>
        <dbReference type="Pfam" id="PF17853"/>
    </source>
</evidence>
<dbReference type="Pfam" id="PF17853">
    <property type="entry name" value="GGDEF_2"/>
    <property type="match status" value="1"/>
</dbReference>
<dbReference type="Proteomes" id="UP000028091">
    <property type="component" value="Unassembled WGS sequence"/>
</dbReference>
<dbReference type="EMBL" id="JOTP01000001">
    <property type="protein sequence ID" value="KEP28257.1"/>
    <property type="molecule type" value="Genomic_DNA"/>
</dbReference>
<gene>
    <name evidence="5" type="ORF">BA70_01320</name>
</gene>
<dbReference type="PANTHER" id="PTHR33744">
    <property type="entry name" value="CARBOHYDRATE DIACID REGULATOR"/>
    <property type="match status" value="1"/>
</dbReference>
<evidence type="ECO:0000259" key="2">
    <source>
        <dbReference type="Pfam" id="PF01590"/>
    </source>
</evidence>
<evidence type="ECO:0000259" key="3">
    <source>
        <dbReference type="Pfam" id="PF13556"/>
    </source>
</evidence>
<accession>A0A081LG81</accession>
<dbReference type="SUPFAM" id="SSF55781">
    <property type="entry name" value="GAF domain-like"/>
    <property type="match status" value="1"/>
</dbReference>
<name>A0A081LG81_9BACI</name>
<dbReference type="InterPro" id="IPR042070">
    <property type="entry name" value="PucR_C-HTH_sf"/>
</dbReference>